<name>A0A0S6VXF4_9BACT</name>
<dbReference type="HOGENOM" id="CLU_064076_3_2_0"/>
<dbReference type="PANTHER" id="PTHR35936">
    <property type="entry name" value="MEMBRANE-BOUND LYTIC MUREIN TRANSGLYCOSYLASE F"/>
    <property type="match status" value="1"/>
</dbReference>
<reference evidence="2" key="1">
    <citation type="journal article" date="2015" name="PeerJ">
        <title>First genomic representation of candidate bacterial phylum KSB3 points to enhanced environmental sensing as a trigger of wastewater bulking.</title>
        <authorList>
            <person name="Sekiguchi Y."/>
            <person name="Ohashi A."/>
            <person name="Parks D.H."/>
            <person name="Yamauchi T."/>
            <person name="Tyson G.W."/>
            <person name="Hugenholtz P."/>
        </authorList>
    </citation>
    <scope>NUCLEOTIDE SEQUENCE [LARGE SCALE GENOMIC DNA]</scope>
</reference>
<dbReference type="STRING" id="1499966.U14_02238"/>
<dbReference type="Gene3D" id="3.40.190.10">
    <property type="entry name" value="Periplasmic binding protein-like II"/>
    <property type="match status" value="2"/>
</dbReference>
<gene>
    <name evidence="2" type="ORF">U14_02238</name>
</gene>
<dbReference type="SUPFAM" id="SSF53850">
    <property type="entry name" value="Periplasmic binding protein-like II"/>
    <property type="match status" value="1"/>
</dbReference>
<dbReference type="EMBL" id="DF820456">
    <property type="protein sequence ID" value="GAK50996.1"/>
    <property type="molecule type" value="Genomic_DNA"/>
</dbReference>
<dbReference type="Proteomes" id="UP000030700">
    <property type="component" value="Unassembled WGS sequence"/>
</dbReference>
<dbReference type="AlphaFoldDB" id="A0A0S6VXF4"/>
<sequence>MKYAKSMMLFFILLFFSGMPAWGQETRDVYLASLEWPPYVGETLPEQGAIAVVAREAFAAMGYTLHIEFFPWMRAIYTVKRDNMYAGYFPEYYAKGIEEEFLFSSPLGVSPLGFVERKDAPVVWQTLDDLKGLAIGTVNGYVNTEEFDRKAAAGELQVDTVMLDSSNILKVAAQRIQIAVIDRYVLEYLFQHDAEVSKVKDAVQFNAKILEEKQLFICFRRSPENEQLRTIFNEGLQKIDASQIMREYFQRLNNQ</sequence>
<evidence type="ECO:0000256" key="1">
    <source>
        <dbReference type="SAM" id="SignalP"/>
    </source>
</evidence>
<feature type="chain" id="PRO_5006631528" evidence="1">
    <location>
        <begin position="24"/>
        <end position="255"/>
    </location>
</feature>
<protein>
    <submittedName>
        <fullName evidence="2">ABC-type amino acid transport/signal transduction systems, periplasmic component/domain</fullName>
    </submittedName>
</protein>
<proteinExistence type="predicted"/>
<evidence type="ECO:0000313" key="3">
    <source>
        <dbReference type="Proteomes" id="UP000030700"/>
    </source>
</evidence>
<keyword evidence="1" id="KW-0732">Signal</keyword>
<keyword evidence="3" id="KW-1185">Reference proteome</keyword>
<evidence type="ECO:0000313" key="2">
    <source>
        <dbReference type="EMBL" id="GAK50996.1"/>
    </source>
</evidence>
<feature type="signal peptide" evidence="1">
    <location>
        <begin position="1"/>
        <end position="23"/>
    </location>
</feature>
<organism evidence="2">
    <name type="scientific">Candidatus Moduliflexus flocculans</name>
    <dbReference type="NCBI Taxonomy" id="1499966"/>
    <lineage>
        <taxon>Bacteria</taxon>
        <taxon>Candidatus Moduliflexota</taxon>
        <taxon>Candidatus Moduliflexia</taxon>
        <taxon>Candidatus Moduliflexales</taxon>
        <taxon>Candidatus Moduliflexaceae</taxon>
    </lineage>
</organism>
<accession>A0A0S6VXF4</accession>
<dbReference type="PANTHER" id="PTHR35936:SF25">
    <property type="entry name" value="ABC TRANSPORTER SUBSTRATE-BINDING PROTEIN"/>
    <property type="match status" value="1"/>
</dbReference>